<proteinExistence type="predicted"/>
<dbReference type="RefSeq" id="YP_009608097.1">
    <property type="nucleotide sequence ID" value="NC_041988.1"/>
</dbReference>
<name>G1DUL6_9CAUD</name>
<dbReference type="OrthoDB" id="19168at10239"/>
<protein>
    <submittedName>
        <fullName evidence="1">Uncharacterized protein</fullName>
    </submittedName>
</protein>
<reference evidence="1 2" key="1">
    <citation type="journal article" date="2012" name="J. Virol.">
        <title>Complete Genome Sequences of 138 Mycobacteriophages.</title>
        <authorList>
            <consortium name="the Science Education Alliance Phage Hunters Advancing Genomics and Evolutionary Science Program"/>
            <consortium name="the KwaZulu-Natal Research Institute for Tuberculosis and HIV Mycobacterial Genetics Course Students"/>
            <consortium name="the Phage Hunters Integrating Research and Education Program"/>
            <person name="Hatfull G.F."/>
        </authorList>
    </citation>
    <scope>NUCLEOTIDE SEQUENCE [LARGE SCALE GENOMIC DNA]</scope>
</reference>
<evidence type="ECO:0000313" key="1">
    <source>
        <dbReference type="EMBL" id="AEJ93215.1"/>
    </source>
</evidence>
<dbReference type="KEGG" id="vg:40084117"/>
<sequence length="120" mass="12974">MARLAVFANLLRRNHSNTRGGTCGAANDYRNGRGRVMRIKTDHQIVVFGNDLMGLFDNEGVLITQGARTETGWKVTADGAADVDVESRSDAITAMINMALEVLPGDGYSCLVPHGLRDQP</sequence>
<organism evidence="1 2">
    <name type="scientific">Mycobacterium phage ShiLan</name>
    <dbReference type="NCBI Taxonomy" id="1036616"/>
    <lineage>
        <taxon>Viruses</taxon>
        <taxon>Duplodnaviria</taxon>
        <taxon>Heunggongvirae</taxon>
        <taxon>Uroviricota</taxon>
        <taxon>Caudoviricetes</taxon>
        <taxon>Gracegardnervirinae</taxon>
        <taxon>Cheoctovirus</taxon>
        <taxon>Cheoctovirus shilan</taxon>
        <taxon>Mycobacterium virus Shilan</taxon>
    </lineage>
</organism>
<gene>
    <name evidence="1" type="primary">22</name>
    <name evidence="1" type="ORF">SHILAN_22</name>
</gene>
<evidence type="ECO:0000313" key="2">
    <source>
        <dbReference type="Proteomes" id="UP000008402"/>
    </source>
</evidence>
<keyword evidence="2" id="KW-1185">Reference proteome</keyword>
<accession>G1DUL6</accession>
<dbReference type="Proteomes" id="UP000008402">
    <property type="component" value="Segment"/>
</dbReference>
<dbReference type="EMBL" id="JN020143">
    <property type="protein sequence ID" value="AEJ93215.1"/>
    <property type="molecule type" value="Genomic_DNA"/>
</dbReference>
<dbReference type="GeneID" id="40084117"/>